<dbReference type="EMBL" id="JASAOG010000229">
    <property type="protein sequence ID" value="KAK0042913.1"/>
    <property type="molecule type" value="Genomic_DNA"/>
</dbReference>
<dbReference type="Proteomes" id="UP001233172">
    <property type="component" value="Unassembled WGS sequence"/>
</dbReference>
<name>A0AAD8AV01_BIOPF</name>
<reference evidence="1" key="1">
    <citation type="journal article" date="2023" name="PLoS Negl. Trop. Dis.">
        <title>A genome sequence for Biomphalaria pfeifferi, the major vector snail for the human-infecting parasite Schistosoma mansoni.</title>
        <authorList>
            <person name="Bu L."/>
            <person name="Lu L."/>
            <person name="Laidemitt M.R."/>
            <person name="Zhang S.M."/>
            <person name="Mutuku M."/>
            <person name="Mkoji G."/>
            <person name="Steinauer M."/>
            <person name="Loker E.S."/>
        </authorList>
    </citation>
    <scope>NUCLEOTIDE SEQUENCE</scope>
    <source>
        <strain evidence="1">KasaAsao</strain>
    </source>
</reference>
<feature type="non-terminal residue" evidence="1">
    <location>
        <position position="57"/>
    </location>
</feature>
<protein>
    <submittedName>
        <fullName evidence="1">Uncharacterized protein</fullName>
    </submittedName>
</protein>
<organism evidence="1 2">
    <name type="scientific">Biomphalaria pfeifferi</name>
    <name type="common">Bloodfluke planorb</name>
    <name type="synonym">Freshwater snail</name>
    <dbReference type="NCBI Taxonomy" id="112525"/>
    <lineage>
        <taxon>Eukaryota</taxon>
        <taxon>Metazoa</taxon>
        <taxon>Spiralia</taxon>
        <taxon>Lophotrochozoa</taxon>
        <taxon>Mollusca</taxon>
        <taxon>Gastropoda</taxon>
        <taxon>Heterobranchia</taxon>
        <taxon>Euthyneura</taxon>
        <taxon>Panpulmonata</taxon>
        <taxon>Hygrophila</taxon>
        <taxon>Lymnaeoidea</taxon>
        <taxon>Planorbidae</taxon>
        <taxon>Biomphalaria</taxon>
    </lineage>
</organism>
<evidence type="ECO:0000313" key="2">
    <source>
        <dbReference type="Proteomes" id="UP001233172"/>
    </source>
</evidence>
<reference evidence="1" key="2">
    <citation type="submission" date="2023-04" db="EMBL/GenBank/DDBJ databases">
        <authorList>
            <person name="Bu L."/>
            <person name="Lu L."/>
            <person name="Laidemitt M.R."/>
            <person name="Zhang S.M."/>
            <person name="Mutuku M."/>
            <person name="Mkoji G."/>
            <person name="Steinauer M."/>
            <person name="Loker E.S."/>
        </authorList>
    </citation>
    <scope>NUCLEOTIDE SEQUENCE</scope>
    <source>
        <strain evidence="1">KasaAsao</strain>
        <tissue evidence="1">Whole Snail</tissue>
    </source>
</reference>
<comment type="caution">
    <text evidence="1">The sequence shown here is derived from an EMBL/GenBank/DDBJ whole genome shotgun (WGS) entry which is preliminary data.</text>
</comment>
<proteinExistence type="predicted"/>
<keyword evidence="2" id="KW-1185">Reference proteome</keyword>
<accession>A0AAD8AV01</accession>
<sequence length="57" mass="6769">MCLRCYGRFVCRIQWTRVSDTTNTPYYVSHTLITCIRSYQGRAPQMQQINIDYFVLG</sequence>
<gene>
    <name evidence="1" type="ORF">Bpfe_027669</name>
</gene>
<evidence type="ECO:0000313" key="1">
    <source>
        <dbReference type="EMBL" id="KAK0042913.1"/>
    </source>
</evidence>
<dbReference type="AlphaFoldDB" id="A0AAD8AV01"/>